<feature type="region of interest" description="Disordered" evidence="1">
    <location>
        <begin position="414"/>
        <end position="445"/>
    </location>
</feature>
<dbReference type="EMBL" id="SWKU01000007">
    <property type="protein sequence ID" value="KAF3005149.1"/>
    <property type="molecule type" value="Genomic_DNA"/>
</dbReference>
<dbReference type="Proteomes" id="UP000801428">
    <property type="component" value="Unassembled WGS sequence"/>
</dbReference>
<feature type="compositionally biased region" description="Pro residues" evidence="1">
    <location>
        <begin position="43"/>
        <end position="52"/>
    </location>
</feature>
<feature type="region of interest" description="Disordered" evidence="1">
    <location>
        <begin position="175"/>
        <end position="212"/>
    </location>
</feature>
<feature type="compositionally biased region" description="Low complexity" evidence="1">
    <location>
        <begin position="373"/>
        <end position="383"/>
    </location>
</feature>
<feature type="region of interest" description="Disordered" evidence="1">
    <location>
        <begin position="94"/>
        <end position="117"/>
    </location>
</feature>
<feature type="compositionally biased region" description="Basic and acidic residues" evidence="1">
    <location>
        <begin position="193"/>
        <end position="212"/>
    </location>
</feature>
<feature type="region of interest" description="Disordered" evidence="1">
    <location>
        <begin position="320"/>
        <end position="387"/>
    </location>
</feature>
<dbReference type="AlphaFoldDB" id="A0A9P4TGW9"/>
<evidence type="ECO:0000256" key="1">
    <source>
        <dbReference type="SAM" id="MobiDB-lite"/>
    </source>
</evidence>
<feature type="compositionally biased region" description="Basic and acidic residues" evidence="1">
    <location>
        <begin position="336"/>
        <end position="351"/>
    </location>
</feature>
<feature type="region of interest" description="Disordered" evidence="1">
    <location>
        <begin position="65"/>
        <end position="84"/>
    </location>
</feature>
<name>A0A9P4TGW9_CURKU</name>
<sequence>MSAQEEIHTATAVLVRRIRHKPTMTMTQNQPSEENRICIASPPQRPQPPFPRPQDAECWPLKRQESYKPDSVQTHTPRAQYRDSTTLRRHILSWERGSSATSSEDDVHSEKSSSADSSLWKELMQVAITQYSPVELSQSLPPHAFSPVESASPQPMNQSPLCKQGELQYVDRSQSLDTGSTVSESTFATARSSLEKHDSAKLPESMDKNTEKKPTRLVSLNTILENLDQPDLTGPSYHDTNLSIVDQTWLLSARTKQKRLRLSKVESQNWQNELPGWMRALLRVRVKEKEWPVSLNWSIPCEITADIFREDFDFGPRKEGREEFEDIVPVSPRSSLDVRSEAEKGQDRGSIHGDGQPRPGEIKPVAPAKAKHSASSASSRSSSWGVCPSRLTDFTTPDLADDEDDTLPLLIPVYSQEKANPSPGLKSYTSCRSTPDSYHSSIAGSVGGGEIMTVGIASTDDEARSIQNLGTFRDAA</sequence>
<evidence type="ECO:0000313" key="3">
    <source>
        <dbReference type="Proteomes" id="UP000801428"/>
    </source>
</evidence>
<keyword evidence="3" id="KW-1185">Reference proteome</keyword>
<feature type="compositionally biased region" description="Polar residues" evidence="1">
    <location>
        <begin position="427"/>
        <end position="443"/>
    </location>
</feature>
<protein>
    <submittedName>
        <fullName evidence="2">Uncharacterized protein</fullName>
    </submittedName>
</protein>
<gene>
    <name evidence="2" type="ORF">E8E13_010472</name>
</gene>
<feature type="compositionally biased region" description="Polar residues" evidence="1">
    <location>
        <begin position="175"/>
        <end position="192"/>
    </location>
</feature>
<accession>A0A9P4TGW9</accession>
<feature type="region of interest" description="Disordered" evidence="1">
    <location>
        <begin position="22"/>
        <end position="56"/>
    </location>
</feature>
<evidence type="ECO:0000313" key="2">
    <source>
        <dbReference type="EMBL" id="KAF3005149.1"/>
    </source>
</evidence>
<proteinExistence type="predicted"/>
<comment type="caution">
    <text evidence="2">The sequence shown here is derived from an EMBL/GenBank/DDBJ whole genome shotgun (WGS) entry which is preliminary data.</text>
</comment>
<reference evidence="2" key="1">
    <citation type="submission" date="2019-04" db="EMBL/GenBank/DDBJ databases">
        <title>Sequencing of skin fungus with MAO and IRED activity.</title>
        <authorList>
            <person name="Marsaioli A.J."/>
            <person name="Bonatto J.M.C."/>
            <person name="Reis Junior O."/>
        </authorList>
    </citation>
    <scope>NUCLEOTIDE SEQUENCE</scope>
    <source>
        <strain evidence="2">30M1</strain>
    </source>
</reference>
<organism evidence="2 3">
    <name type="scientific">Curvularia kusanoi</name>
    <name type="common">Cochliobolus kusanoi</name>
    <dbReference type="NCBI Taxonomy" id="90978"/>
    <lineage>
        <taxon>Eukaryota</taxon>
        <taxon>Fungi</taxon>
        <taxon>Dikarya</taxon>
        <taxon>Ascomycota</taxon>
        <taxon>Pezizomycotina</taxon>
        <taxon>Dothideomycetes</taxon>
        <taxon>Pleosporomycetidae</taxon>
        <taxon>Pleosporales</taxon>
        <taxon>Pleosporineae</taxon>
        <taxon>Pleosporaceae</taxon>
        <taxon>Curvularia</taxon>
    </lineage>
</organism>